<feature type="compositionally biased region" description="Basic residues" evidence="1">
    <location>
        <begin position="1141"/>
        <end position="1154"/>
    </location>
</feature>
<feature type="compositionally biased region" description="Low complexity" evidence="1">
    <location>
        <begin position="393"/>
        <end position="412"/>
    </location>
</feature>
<feature type="compositionally biased region" description="Gly residues" evidence="1">
    <location>
        <begin position="733"/>
        <end position="745"/>
    </location>
</feature>
<feature type="compositionally biased region" description="Polar residues" evidence="1">
    <location>
        <begin position="486"/>
        <end position="495"/>
    </location>
</feature>
<feature type="compositionally biased region" description="Polar residues" evidence="1">
    <location>
        <begin position="344"/>
        <end position="369"/>
    </location>
</feature>
<feature type="compositionally biased region" description="Polar residues" evidence="1">
    <location>
        <begin position="1126"/>
        <end position="1135"/>
    </location>
</feature>
<dbReference type="OrthoDB" id="2533906at2759"/>
<feature type="region of interest" description="Disordered" evidence="1">
    <location>
        <begin position="1"/>
        <end position="49"/>
    </location>
</feature>
<evidence type="ECO:0000313" key="2">
    <source>
        <dbReference type="EMBL" id="TNY18953.1"/>
    </source>
</evidence>
<keyword evidence="3" id="KW-1185">Reference proteome</keyword>
<feature type="compositionally biased region" description="Low complexity" evidence="1">
    <location>
        <begin position="8"/>
        <end position="35"/>
    </location>
</feature>
<feature type="compositionally biased region" description="Low complexity" evidence="1">
    <location>
        <begin position="89"/>
        <end position="108"/>
    </location>
</feature>
<feature type="compositionally biased region" description="Polar residues" evidence="1">
    <location>
        <begin position="291"/>
        <end position="302"/>
    </location>
</feature>
<dbReference type="AlphaFoldDB" id="A0A5C5FQ72"/>
<feature type="region of interest" description="Disordered" evidence="1">
    <location>
        <begin position="936"/>
        <end position="960"/>
    </location>
</feature>
<reference evidence="2 3" key="1">
    <citation type="submission" date="2019-03" db="EMBL/GenBank/DDBJ databases">
        <title>Rhodosporidium diobovatum UCD-FST 08-225 genome sequencing, assembly, and annotation.</title>
        <authorList>
            <person name="Fakankun I.U."/>
            <person name="Fristensky B."/>
            <person name="Levin D.B."/>
        </authorList>
    </citation>
    <scope>NUCLEOTIDE SEQUENCE [LARGE SCALE GENOMIC DNA]</scope>
    <source>
        <strain evidence="2 3">UCD-FST 08-225</strain>
    </source>
</reference>
<name>A0A5C5FQ72_9BASI</name>
<feature type="region of interest" description="Disordered" evidence="1">
    <location>
        <begin position="729"/>
        <end position="761"/>
    </location>
</feature>
<evidence type="ECO:0000256" key="1">
    <source>
        <dbReference type="SAM" id="MobiDB-lite"/>
    </source>
</evidence>
<comment type="caution">
    <text evidence="2">The sequence shown here is derived from an EMBL/GenBank/DDBJ whole genome shotgun (WGS) entry which is preliminary data.</text>
</comment>
<feature type="compositionally biased region" description="Polar residues" evidence="1">
    <location>
        <begin position="248"/>
        <end position="275"/>
    </location>
</feature>
<dbReference type="EMBL" id="SOZI01000114">
    <property type="protein sequence ID" value="TNY18953.1"/>
    <property type="molecule type" value="Genomic_DNA"/>
</dbReference>
<feature type="compositionally biased region" description="Polar residues" evidence="1">
    <location>
        <begin position="449"/>
        <end position="463"/>
    </location>
</feature>
<dbReference type="Proteomes" id="UP000311382">
    <property type="component" value="Unassembled WGS sequence"/>
</dbReference>
<evidence type="ECO:0000313" key="3">
    <source>
        <dbReference type="Proteomes" id="UP000311382"/>
    </source>
</evidence>
<protein>
    <submittedName>
        <fullName evidence="2">Uncharacterized protein</fullName>
    </submittedName>
</protein>
<sequence length="1154" mass="122664">MHPRHPWATAAAAASQARPPQQQRTPTTTAGPAALAKDRSRVNSDSEVALASMAGLPPLAEGGAAAQHATWHPYGQFQHRGVDDPPEQPQYSYPVQPQPQSQPQEQPPLAMMGRRGSVFQPPAGGASSSSFSSPSPFEPSRPYALTIPTPTSSTGGISAGSAGDEPGLSSRKRSWAETVDGAGRAVDEHARSRPQPSVLTRTSAFGGGGERDEHFYGQRPASGLEGDVPPSPHSAGYVAHGAFYGQPSDGTGHSPSTLAPLSRTPYRSGSTSLTPTLHPLYSPNRAPLEASPSSGYAGNAATTAPLPSPMSHTDSRPQPFSPQPPAALAPYQQDHHPEAFAATLPTSATPGPNWAPQRQYSFDGPTTQALPYRPATSASLLPPHASNGLADFPPYSSAPSTSSRPTSYPSASFTYSSQSPVPQAASRPPQPLSFLEAPSYPLGQPPRPATTSSIPSLGLSMQVSPPGPYEPYRQAPQPVAYPSDPTAPSSSMYQSPSTVPPPPFQPPPLNFSYPSSSSAVPRAASFDAASHSLQSGKPASPPPTIFPETIPQLQQASTARAMHRSSAPILAFNPAREPASTGKQLVQSSFGVTYAVAASGHSKGKAKSAEVGAVCYTCGQHRAKVICRGSDLSGWAPRLSYSCLDCLPLDEQKREENQDARRERLADRAFEADCAAEAGPSDRSPTGSVASAATAATTSGSALLATLPGPSEHDRATFKDSFSGAVDYIEGAPGQGAAGPGGGGDSSRLQLPPEETSRGLPAHLKRQALVCDVCDRTIGAGSISSLTQGQPPAFTVEVICNGCADKYKPCSDCGGGGGRLTPGRWRCKELFPAGRRTCTLSHARNPPLSDIDYDVLRITEIDPHKLHALEARCRLVYFNTRLRTQARPEMLERGDGLATTYAQCEKLVVDGWSLLSPLMSVDVEQTRGLRRYVAVQTSTPHRRRAKPKPGAAPKPEPEVEDPLEKEVSGFLIVEHDVRASRLFLAVTAGLSFVSAVVQLKNGATFVAVTMPWAISGDAFDATTILLDETVKRIRGDLRHDNAVRREHGEPPYPDPWCLWGVTPFKADSRMTQSLSRRSFVFLEEYLRDKPDTDLSIFPPTREIHIPNEFVKTFKIFLRDMTEDDGNGQSSAATGTGASGKKQPRQRARKLKQAK</sequence>
<proteinExistence type="predicted"/>
<gene>
    <name evidence="2" type="ORF">DMC30DRAFT_27137</name>
</gene>
<feature type="region of interest" description="Disordered" evidence="1">
    <location>
        <begin position="1122"/>
        <end position="1154"/>
    </location>
</feature>
<feature type="compositionally biased region" description="Low complexity" evidence="1">
    <location>
        <begin position="121"/>
        <end position="163"/>
    </location>
</feature>
<feature type="region of interest" description="Disordered" evidence="1">
    <location>
        <begin position="61"/>
        <end position="548"/>
    </location>
</feature>
<feature type="compositionally biased region" description="Polar residues" evidence="1">
    <location>
        <begin position="194"/>
        <end position="203"/>
    </location>
</feature>
<accession>A0A5C5FQ72</accession>
<organism evidence="2 3">
    <name type="scientific">Rhodotorula diobovata</name>
    <dbReference type="NCBI Taxonomy" id="5288"/>
    <lineage>
        <taxon>Eukaryota</taxon>
        <taxon>Fungi</taxon>
        <taxon>Dikarya</taxon>
        <taxon>Basidiomycota</taxon>
        <taxon>Pucciniomycotina</taxon>
        <taxon>Microbotryomycetes</taxon>
        <taxon>Sporidiobolales</taxon>
        <taxon>Sporidiobolaceae</taxon>
        <taxon>Rhodotorula</taxon>
    </lineage>
</organism>
<feature type="compositionally biased region" description="Low complexity" evidence="1">
    <location>
        <begin position="512"/>
        <end position="525"/>
    </location>
</feature>
<feature type="compositionally biased region" description="Pro residues" evidence="1">
    <location>
        <begin position="498"/>
        <end position="509"/>
    </location>
</feature>